<dbReference type="SUPFAM" id="SSF48690">
    <property type="entry name" value="Epsilon subunit of mitochondrial F1F0-ATP synthase"/>
    <property type="match status" value="1"/>
</dbReference>
<protein>
    <recommendedName>
        <fullName evidence="6">ATP synthase subunit epsilon, mitochondrial</fullName>
    </recommendedName>
</protein>
<dbReference type="GO" id="GO:0046933">
    <property type="term" value="F:proton-transporting ATP synthase activity, rotational mechanism"/>
    <property type="evidence" value="ECO:0007669"/>
    <property type="project" value="InterPro"/>
</dbReference>
<organism evidence="4 5">
    <name type="scientific">Monodon monoceros</name>
    <name type="common">Narwhal</name>
    <name type="synonym">Ceratodon monodon</name>
    <dbReference type="NCBI Taxonomy" id="40151"/>
    <lineage>
        <taxon>Eukaryota</taxon>
        <taxon>Metazoa</taxon>
        <taxon>Chordata</taxon>
        <taxon>Craniata</taxon>
        <taxon>Vertebrata</taxon>
        <taxon>Euteleostomi</taxon>
        <taxon>Mammalia</taxon>
        <taxon>Eutheria</taxon>
        <taxon>Laurasiatheria</taxon>
        <taxon>Artiodactyla</taxon>
        <taxon>Whippomorpha</taxon>
        <taxon>Cetacea</taxon>
        <taxon>Odontoceti</taxon>
        <taxon>Monodontidae</taxon>
        <taxon>Monodon</taxon>
    </lineage>
</organism>
<dbReference type="Gene3D" id="1.10.1620.20">
    <property type="entry name" value="ATP synthase, F1 complex, epsilon subunit superfamily, mitochondrial"/>
    <property type="match status" value="1"/>
</dbReference>
<evidence type="ECO:0000313" key="4">
    <source>
        <dbReference type="EMBL" id="TKC40736.1"/>
    </source>
</evidence>
<dbReference type="Proteomes" id="UP000308365">
    <property type="component" value="Unassembled WGS sequence"/>
</dbReference>
<accession>A0A4U1EX27</accession>
<reference evidence="5" key="1">
    <citation type="journal article" date="2019" name="IScience">
        <title>Narwhal Genome Reveals Long-Term Low Genetic Diversity despite Current Large Abundance Size.</title>
        <authorList>
            <person name="Westbury M.V."/>
            <person name="Petersen B."/>
            <person name="Garde E."/>
            <person name="Heide-Jorgensen M.P."/>
            <person name="Lorenzen E.D."/>
        </authorList>
    </citation>
    <scope>NUCLEOTIDE SEQUENCE [LARGE SCALE GENOMIC DNA]</scope>
</reference>
<evidence type="ECO:0008006" key="6">
    <source>
        <dbReference type="Google" id="ProtNLM"/>
    </source>
</evidence>
<keyword evidence="3" id="KW-0066">ATP synthesis</keyword>
<dbReference type="Pfam" id="PF04627">
    <property type="entry name" value="ATP-synt_Eps"/>
    <property type="match status" value="1"/>
</dbReference>
<evidence type="ECO:0000256" key="3">
    <source>
        <dbReference type="ARBA" id="ARBA00023310"/>
    </source>
</evidence>
<dbReference type="AlphaFoldDB" id="A0A4U1EX27"/>
<keyword evidence="2" id="KW-0139">CF(1)</keyword>
<name>A0A4U1EX27_MONMO</name>
<evidence type="ECO:0000256" key="2">
    <source>
        <dbReference type="ARBA" id="ARBA00023196"/>
    </source>
</evidence>
<dbReference type="PANTHER" id="PTHR12448:SF0">
    <property type="entry name" value="ATP SYNTHASE SUBUNIT EPSILON, MITOCHONDRIAL"/>
    <property type="match status" value="1"/>
</dbReference>
<dbReference type="CDD" id="cd12153">
    <property type="entry name" value="F1-ATPase_epsilon"/>
    <property type="match status" value="1"/>
</dbReference>
<dbReference type="PANTHER" id="PTHR12448">
    <property type="entry name" value="ATP SYNTHASE EPSILON CHAIN, MITOCHONDRIAL"/>
    <property type="match status" value="1"/>
</dbReference>
<evidence type="ECO:0000313" key="5">
    <source>
        <dbReference type="Proteomes" id="UP000308365"/>
    </source>
</evidence>
<dbReference type="InterPro" id="IPR006721">
    <property type="entry name" value="ATP_synth_F1_esu_mt"/>
</dbReference>
<dbReference type="EMBL" id="RWIC01000714">
    <property type="protein sequence ID" value="TKC40736.1"/>
    <property type="molecule type" value="Genomic_DNA"/>
</dbReference>
<evidence type="ECO:0000256" key="1">
    <source>
        <dbReference type="ARBA" id="ARBA00009502"/>
    </source>
</evidence>
<dbReference type="GO" id="GO:0045259">
    <property type="term" value="C:proton-transporting ATP synthase complex"/>
    <property type="evidence" value="ECO:0007669"/>
    <property type="project" value="UniProtKB-KW"/>
</dbReference>
<comment type="similarity">
    <text evidence="1">Belongs to the eukaryotic ATPase epsilon family.</text>
</comment>
<proteinExistence type="inferred from homology"/>
<comment type="caution">
    <text evidence="4">The sequence shown here is derived from an EMBL/GenBank/DDBJ whole genome shotgun (WGS) entry which is preliminary data.</text>
</comment>
<dbReference type="InterPro" id="IPR036742">
    <property type="entry name" value="ATP_synth_F1_esu_sf_mt"/>
</dbReference>
<dbReference type="GO" id="GO:0005743">
    <property type="term" value="C:mitochondrial inner membrane"/>
    <property type="evidence" value="ECO:0007669"/>
    <property type="project" value="InterPro"/>
</dbReference>
<sequence>MVAYWRQAGLRWRPAGGEAGFTAVGCGRAGAEHLSAPAGGAAEHLCAALNALDNYIRYSQICAKAVRDALKTGFKANTEKTSGSSIKIVKVKKE</sequence>
<dbReference type="GO" id="GO:0042776">
    <property type="term" value="P:proton motive force-driven mitochondrial ATP synthesis"/>
    <property type="evidence" value="ECO:0007669"/>
    <property type="project" value="TreeGrafter"/>
</dbReference>
<gene>
    <name evidence="4" type="ORF">EI555_013074</name>
</gene>